<keyword evidence="1" id="KW-0472">Membrane</keyword>
<evidence type="ECO:0000256" key="1">
    <source>
        <dbReference type="SAM" id="Phobius"/>
    </source>
</evidence>
<feature type="transmembrane region" description="Helical" evidence="1">
    <location>
        <begin position="6"/>
        <end position="23"/>
    </location>
</feature>
<comment type="caution">
    <text evidence="2">The sequence shown here is derived from an EMBL/GenBank/DDBJ whole genome shotgun (WGS) entry which is preliminary data.</text>
</comment>
<name>A0A368KZB8_9BURK</name>
<keyword evidence="1" id="KW-1133">Transmembrane helix</keyword>
<reference evidence="2 3" key="1">
    <citation type="journal article" date="2018" name="Int. J. Syst. Evol. Microbiol.">
        <title>Parvibium lacunae gen. nov., sp. nov., a new member of the family Alcaligenaceae isolated from a freshwater pond.</title>
        <authorList>
            <person name="Chen W.M."/>
            <person name="Xie P.B."/>
            <person name="Hsu M.Y."/>
            <person name="Sheu S.Y."/>
        </authorList>
    </citation>
    <scope>NUCLEOTIDE SEQUENCE [LARGE SCALE GENOMIC DNA]</scope>
    <source>
        <strain evidence="2 3">KMB9</strain>
    </source>
</reference>
<keyword evidence="3" id="KW-1185">Reference proteome</keyword>
<dbReference type="RefSeq" id="WP_114403751.1">
    <property type="nucleotide sequence ID" value="NZ_QPGB01000017.1"/>
</dbReference>
<sequence length="160" mass="18418">MNITKKTGAVVAIIGFLVIWLGVPTFNKWRADKLVDELCAKDGGVKVYETVTLPKERFNQWGQFEVFDQRFMKPSDEYYTVWETKKIKGDPDSEEIWKLTIYQDHFFLYRAIDKKLLGEAIGYVRRGGDPINPFMPSSHACPSATDNDLSKQIFLKSSNQ</sequence>
<accession>A0A368KZB8</accession>
<organism evidence="2 3">
    <name type="scientific">Parvibium lacunae</name>
    <dbReference type="NCBI Taxonomy" id="1888893"/>
    <lineage>
        <taxon>Bacteria</taxon>
        <taxon>Pseudomonadati</taxon>
        <taxon>Pseudomonadota</taxon>
        <taxon>Betaproteobacteria</taxon>
        <taxon>Burkholderiales</taxon>
        <taxon>Alcaligenaceae</taxon>
        <taxon>Parvibium</taxon>
    </lineage>
</organism>
<proteinExistence type="predicted"/>
<evidence type="ECO:0000313" key="2">
    <source>
        <dbReference type="EMBL" id="RCS56424.1"/>
    </source>
</evidence>
<protein>
    <submittedName>
        <fullName evidence="2">Uncharacterized protein</fullName>
    </submittedName>
</protein>
<keyword evidence="1" id="KW-0812">Transmembrane</keyword>
<dbReference type="Proteomes" id="UP000252357">
    <property type="component" value="Unassembled WGS sequence"/>
</dbReference>
<evidence type="ECO:0000313" key="3">
    <source>
        <dbReference type="Proteomes" id="UP000252357"/>
    </source>
</evidence>
<dbReference type="EMBL" id="QPGB01000017">
    <property type="protein sequence ID" value="RCS56424.1"/>
    <property type="molecule type" value="Genomic_DNA"/>
</dbReference>
<dbReference type="OrthoDB" id="8547510at2"/>
<gene>
    <name evidence="2" type="ORF">DU000_12530</name>
</gene>
<dbReference type="AlphaFoldDB" id="A0A368KZB8"/>